<dbReference type="PRINTS" id="PR00111">
    <property type="entry name" value="ABHYDROLASE"/>
</dbReference>
<proteinExistence type="predicted"/>
<evidence type="ECO:0000313" key="2">
    <source>
        <dbReference type="Proteomes" id="UP000061660"/>
    </source>
</evidence>
<reference evidence="2" key="1">
    <citation type="submission" date="2015-12" db="EMBL/GenBank/DDBJ databases">
        <title>Complete genome sequences of two moderately thermophilic Paenibacillus species.</title>
        <authorList>
            <person name="Butler R.III."/>
            <person name="Wang J."/>
            <person name="Stark B.C."/>
            <person name="Pombert J.-F."/>
        </authorList>
    </citation>
    <scope>NUCLEOTIDE SEQUENCE [LARGE SCALE GENOMIC DNA]</scope>
    <source>
        <strain evidence="2">32O-Y</strain>
    </source>
</reference>
<name>A0A0U2UBP0_9BACL</name>
<keyword evidence="1" id="KW-0378">Hydrolase</keyword>
<gene>
    <name evidence="1" type="ORF">IJ22_33120</name>
</gene>
<dbReference type="GO" id="GO:0047372">
    <property type="term" value="F:monoacylglycerol lipase activity"/>
    <property type="evidence" value="ECO:0007669"/>
    <property type="project" value="TreeGrafter"/>
</dbReference>
<dbReference type="PANTHER" id="PTHR43798:SF5">
    <property type="entry name" value="MONOACYLGLYCEROL LIPASE ABHD6"/>
    <property type="match status" value="1"/>
</dbReference>
<dbReference type="GO" id="GO:0046464">
    <property type="term" value="P:acylglycerol catabolic process"/>
    <property type="evidence" value="ECO:0007669"/>
    <property type="project" value="TreeGrafter"/>
</dbReference>
<dbReference type="InterPro" id="IPR050266">
    <property type="entry name" value="AB_hydrolase_sf"/>
</dbReference>
<protein>
    <submittedName>
        <fullName evidence="1">Putative aminoacrylate hydrolase RutD</fullName>
    </submittedName>
</protein>
<dbReference type="PATRIC" id="fig|162209.4.peg.3543"/>
<keyword evidence="2" id="KW-1185">Reference proteome</keyword>
<accession>A0A0U2UBP0</accession>
<dbReference type="Gene3D" id="3.40.50.1820">
    <property type="entry name" value="alpha/beta hydrolase"/>
    <property type="match status" value="1"/>
</dbReference>
<dbReference type="Pfam" id="PF12697">
    <property type="entry name" value="Abhydrolase_6"/>
    <property type="match status" value="1"/>
</dbReference>
<dbReference type="EMBL" id="CP013652">
    <property type="protein sequence ID" value="ALS23673.1"/>
    <property type="molecule type" value="Genomic_DNA"/>
</dbReference>
<dbReference type="RefSeq" id="WP_062409553.1">
    <property type="nucleotide sequence ID" value="NZ_BJCS01000010.1"/>
</dbReference>
<dbReference type="KEGG" id="pnp:IJ22_33120"/>
<evidence type="ECO:0000313" key="1">
    <source>
        <dbReference type="EMBL" id="ALS23673.1"/>
    </source>
</evidence>
<sequence>MLGQVNDLKVNYESKGDGDVIVFVHGLGGSLHIWNSQTTVCSRYYRTLSYDLRGSGRTGLSQCEYSIELWVSDLKELLLRENIEAAHLAGHSLGTLVVQHFAVSYPHMVKSLTLVGGFTEPSEAARKGIYDRSDVVRTNGMDAVADAIIEGGFSSYSKHTNSALIGLAKDLLLRNHPEAYAASCRALAQAQAIDHSKVEAPVLLIVGDEDKVSPLSMSKLMSRRFPRAQLEIIPNCGHWATIEMPDAVNKSLLNFLSTL</sequence>
<dbReference type="AlphaFoldDB" id="A0A0U2UBP0"/>
<dbReference type="GO" id="GO:0016020">
    <property type="term" value="C:membrane"/>
    <property type="evidence" value="ECO:0007669"/>
    <property type="project" value="TreeGrafter"/>
</dbReference>
<reference evidence="1 2" key="2">
    <citation type="journal article" date="2016" name="Genome Announc.">
        <title>Complete Genome Sequences of Two Interactive Moderate Thermophiles, Paenibacillus napthalenovorans 32O-Y and Paenibacillus sp. 32O-W.</title>
        <authorList>
            <person name="Butler R.R.III."/>
            <person name="Wang J."/>
            <person name="Stark B.C."/>
            <person name="Pombert J.F."/>
        </authorList>
    </citation>
    <scope>NUCLEOTIDE SEQUENCE [LARGE SCALE GENOMIC DNA]</scope>
    <source>
        <strain evidence="1 2">32O-Y</strain>
    </source>
</reference>
<dbReference type="InterPro" id="IPR029058">
    <property type="entry name" value="AB_hydrolase_fold"/>
</dbReference>
<organism evidence="1 2">
    <name type="scientific">Paenibacillus naphthalenovorans</name>
    <dbReference type="NCBI Taxonomy" id="162209"/>
    <lineage>
        <taxon>Bacteria</taxon>
        <taxon>Bacillati</taxon>
        <taxon>Bacillota</taxon>
        <taxon>Bacilli</taxon>
        <taxon>Bacillales</taxon>
        <taxon>Paenibacillaceae</taxon>
        <taxon>Paenibacillus</taxon>
    </lineage>
</organism>
<dbReference type="OrthoDB" id="9780932at2"/>
<dbReference type="STRING" id="162209.IJ22_33120"/>
<dbReference type="Proteomes" id="UP000061660">
    <property type="component" value="Chromosome"/>
</dbReference>
<dbReference type="InterPro" id="IPR000073">
    <property type="entry name" value="AB_hydrolase_1"/>
</dbReference>
<dbReference type="SUPFAM" id="SSF53474">
    <property type="entry name" value="alpha/beta-Hydrolases"/>
    <property type="match status" value="1"/>
</dbReference>
<dbReference type="PANTHER" id="PTHR43798">
    <property type="entry name" value="MONOACYLGLYCEROL LIPASE"/>
    <property type="match status" value="1"/>
</dbReference>